<proteinExistence type="predicted"/>
<organism evidence="1 2">
    <name type="scientific">Dioscorea alata</name>
    <name type="common">Purple yam</name>
    <dbReference type="NCBI Taxonomy" id="55571"/>
    <lineage>
        <taxon>Eukaryota</taxon>
        <taxon>Viridiplantae</taxon>
        <taxon>Streptophyta</taxon>
        <taxon>Embryophyta</taxon>
        <taxon>Tracheophyta</taxon>
        <taxon>Spermatophyta</taxon>
        <taxon>Magnoliopsida</taxon>
        <taxon>Liliopsida</taxon>
        <taxon>Dioscoreales</taxon>
        <taxon>Dioscoreaceae</taxon>
        <taxon>Dioscorea</taxon>
    </lineage>
</organism>
<evidence type="ECO:0000313" key="1">
    <source>
        <dbReference type="EMBL" id="KAH7675192.1"/>
    </source>
</evidence>
<keyword evidence="2" id="KW-1185">Reference proteome</keyword>
<accession>A0ACB7VME3</accession>
<reference evidence="2" key="1">
    <citation type="journal article" date="2022" name="Nat. Commun.">
        <title>Chromosome evolution and the genetic basis of agronomically important traits in greater yam.</title>
        <authorList>
            <person name="Bredeson J.V."/>
            <person name="Lyons J.B."/>
            <person name="Oniyinde I.O."/>
            <person name="Okereke N.R."/>
            <person name="Kolade O."/>
            <person name="Nnabue I."/>
            <person name="Nwadili C.O."/>
            <person name="Hribova E."/>
            <person name="Parker M."/>
            <person name="Nwogha J."/>
            <person name="Shu S."/>
            <person name="Carlson J."/>
            <person name="Kariba R."/>
            <person name="Muthemba S."/>
            <person name="Knop K."/>
            <person name="Barton G.J."/>
            <person name="Sherwood A.V."/>
            <person name="Lopez-Montes A."/>
            <person name="Asiedu R."/>
            <person name="Jamnadass R."/>
            <person name="Muchugi A."/>
            <person name="Goodstein D."/>
            <person name="Egesi C.N."/>
            <person name="Featherston J."/>
            <person name="Asfaw A."/>
            <person name="Simpson G.G."/>
            <person name="Dolezel J."/>
            <person name="Hendre P.S."/>
            <person name="Van Deynze A."/>
            <person name="Kumar P.L."/>
            <person name="Obidiegwu J.E."/>
            <person name="Bhattacharjee R."/>
            <person name="Rokhsar D.S."/>
        </authorList>
    </citation>
    <scope>NUCLEOTIDE SEQUENCE [LARGE SCALE GENOMIC DNA]</scope>
    <source>
        <strain evidence="2">cv. TDa95/00328</strain>
    </source>
</reference>
<name>A0ACB7VME3_DIOAL</name>
<dbReference type="EMBL" id="CM037018">
    <property type="protein sequence ID" value="KAH7675192.1"/>
    <property type="molecule type" value="Genomic_DNA"/>
</dbReference>
<dbReference type="EC" id="5.1.99.1" evidence="1"/>
<gene>
    <name evidence="1" type="ORF">IHE45_08G121700</name>
</gene>
<sequence>MPPKNARDYTIATHHRTKSPTSISDAIVVLTELSFTAIMALAEGVLLNHIARETPDVKRLAAFYEEVLGFQRVQTPNFGGFEVVWLSLPPSFTLHLIERNPLSGSRSEPFVRDPKALPRAHHVCLSVSNFDSFVQALKEKGIETFEKTQPDGKTKQVFFFDPDDKATLPFSHFEGQSEF</sequence>
<dbReference type="Proteomes" id="UP000827976">
    <property type="component" value="Chromosome 8"/>
</dbReference>
<comment type="caution">
    <text evidence="1">The sequence shown here is derived from an EMBL/GenBank/DDBJ whole genome shotgun (WGS) entry which is preliminary data.</text>
</comment>
<protein>
    <submittedName>
        <fullName evidence="1">Methylmalonyl-CoA epimerase protein</fullName>
        <ecNumber evidence="1">5.1.99.1</ecNumber>
    </submittedName>
</protein>
<evidence type="ECO:0000313" key="2">
    <source>
        <dbReference type="Proteomes" id="UP000827976"/>
    </source>
</evidence>
<keyword evidence="1" id="KW-0413">Isomerase</keyword>